<keyword evidence="13" id="KW-1185">Reference proteome</keyword>
<dbReference type="NCBIfam" id="NF004064">
    <property type="entry name" value="PRK05578.1"/>
    <property type="match status" value="1"/>
</dbReference>
<dbReference type="InterPro" id="IPR050202">
    <property type="entry name" value="Cyt/Deoxycyt_deaminase"/>
</dbReference>
<gene>
    <name evidence="12" type="ORF">RNJ44_03168</name>
</gene>
<evidence type="ECO:0000256" key="1">
    <source>
        <dbReference type="ARBA" id="ARBA00001947"/>
    </source>
</evidence>
<comment type="catalytic activity">
    <reaction evidence="10">
        <text>2'-deoxycytidine + H2O + H(+) = 2'-deoxyuridine + NH4(+)</text>
        <dbReference type="Rhea" id="RHEA:13433"/>
        <dbReference type="ChEBI" id="CHEBI:15377"/>
        <dbReference type="ChEBI" id="CHEBI:15378"/>
        <dbReference type="ChEBI" id="CHEBI:15698"/>
        <dbReference type="ChEBI" id="CHEBI:16450"/>
        <dbReference type="ChEBI" id="CHEBI:28938"/>
        <dbReference type="EC" id="3.5.4.5"/>
    </reaction>
</comment>
<evidence type="ECO:0000256" key="10">
    <source>
        <dbReference type="RuleBase" id="RU364006"/>
    </source>
</evidence>
<dbReference type="EMBL" id="JBEVYD010000003">
    <property type="protein sequence ID" value="KAL3234406.1"/>
    <property type="molecule type" value="Genomic_DNA"/>
</dbReference>
<reference evidence="12 13" key="1">
    <citation type="submission" date="2024-05" db="EMBL/GenBank/DDBJ databases">
        <title>Long read based assembly of the Candida bracarensis genome reveals expanded adhesin content.</title>
        <authorList>
            <person name="Marcet-Houben M."/>
            <person name="Ksiezopolska E."/>
            <person name="Gabaldon T."/>
        </authorList>
    </citation>
    <scope>NUCLEOTIDE SEQUENCE [LARGE SCALE GENOMIC DNA]</scope>
    <source>
        <strain evidence="12 13">CBM6</strain>
    </source>
</reference>
<dbReference type="Pfam" id="PF00383">
    <property type="entry name" value="dCMP_cyt_deam_1"/>
    <property type="match status" value="1"/>
</dbReference>
<proteinExistence type="inferred from homology"/>
<comment type="caution">
    <text evidence="12">The sequence shown here is derived from an EMBL/GenBank/DDBJ whole genome shotgun (WGS) entry which is preliminary data.</text>
</comment>
<dbReference type="InterPro" id="IPR006262">
    <property type="entry name" value="Cyt_deam_tetra"/>
</dbReference>
<evidence type="ECO:0000256" key="6">
    <source>
        <dbReference type="ARBA" id="ARBA00022801"/>
    </source>
</evidence>
<feature type="domain" description="CMP/dCMP-type deaminase" evidence="11">
    <location>
        <begin position="6"/>
        <end position="145"/>
    </location>
</feature>
<dbReference type="PROSITE" id="PS51747">
    <property type="entry name" value="CYT_DCMP_DEAMINASES_2"/>
    <property type="match status" value="1"/>
</dbReference>
<evidence type="ECO:0000256" key="5">
    <source>
        <dbReference type="ARBA" id="ARBA00022723"/>
    </source>
</evidence>
<evidence type="ECO:0000256" key="4">
    <source>
        <dbReference type="ARBA" id="ARBA00012783"/>
    </source>
</evidence>
<dbReference type="SUPFAM" id="SSF53927">
    <property type="entry name" value="Cytidine deaminase-like"/>
    <property type="match status" value="1"/>
</dbReference>
<evidence type="ECO:0000256" key="3">
    <source>
        <dbReference type="ARBA" id="ARBA00006576"/>
    </source>
</evidence>
<evidence type="ECO:0000256" key="8">
    <source>
        <dbReference type="ARBA" id="ARBA00032005"/>
    </source>
</evidence>
<dbReference type="NCBIfam" id="TIGR01354">
    <property type="entry name" value="cyt_deam_tetra"/>
    <property type="match status" value="1"/>
</dbReference>
<dbReference type="CDD" id="cd01283">
    <property type="entry name" value="cytidine_deaminase"/>
    <property type="match status" value="1"/>
</dbReference>
<dbReference type="PANTHER" id="PTHR11644">
    <property type="entry name" value="CYTIDINE DEAMINASE"/>
    <property type="match status" value="1"/>
</dbReference>
<comment type="cofactor">
    <cofactor evidence="1 10">
        <name>Zn(2+)</name>
        <dbReference type="ChEBI" id="CHEBI:29105"/>
    </cofactor>
</comment>
<evidence type="ECO:0000259" key="11">
    <source>
        <dbReference type="PROSITE" id="PS51747"/>
    </source>
</evidence>
<dbReference type="PANTHER" id="PTHR11644:SF2">
    <property type="entry name" value="CYTIDINE DEAMINASE"/>
    <property type="match status" value="1"/>
</dbReference>
<accession>A0ABR4NZD5</accession>
<keyword evidence="6 10" id="KW-0378">Hydrolase</keyword>
<dbReference type="InterPro" id="IPR016193">
    <property type="entry name" value="Cytidine_deaminase-like"/>
</dbReference>
<organism evidence="12 13">
    <name type="scientific">Nakaseomyces bracarensis</name>
    <dbReference type="NCBI Taxonomy" id="273131"/>
    <lineage>
        <taxon>Eukaryota</taxon>
        <taxon>Fungi</taxon>
        <taxon>Dikarya</taxon>
        <taxon>Ascomycota</taxon>
        <taxon>Saccharomycotina</taxon>
        <taxon>Saccharomycetes</taxon>
        <taxon>Saccharomycetales</taxon>
        <taxon>Saccharomycetaceae</taxon>
        <taxon>Nakaseomyces</taxon>
    </lineage>
</organism>
<dbReference type="PROSITE" id="PS00903">
    <property type="entry name" value="CYT_DCMP_DEAMINASES_1"/>
    <property type="match status" value="1"/>
</dbReference>
<comment type="catalytic activity">
    <reaction evidence="9 10">
        <text>cytidine + H2O + H(+) = uridine + NH4(+)</text>
        <dbReference type="Rhea" id="RHEA:16069"/>
        <dbReference type="ChEBI" id="CHEBI:15377"/>
        <dbReference type="ChEBI" id="CHEBI:15378"/>
        <dbReference type="ChEBI" id="CHEBI:16704"/>
        <dbReference type="ChEBI" id="CHEBI:17562"/>
        <dbReference type="ChEBI" id="CHEBI:28938"/>
        <dbReference type="EC" id="3.5.4.5"/>
    </reaction>
</comment>
<dbReference type="Proteomes" id="UP001623330">
    <property type="component" value="Unassembled WGS sequence"/>
</dbReference>
<dbReference type="Gene3D" id="3.40.140.10">
    <property type="entry name" value="Cytidine Deaminase, domain 2"/>
    <property type="match status" value="1"/>
</dbReference>
<evidence type="ECO:0000256" key="7">
    <source>
        <dbReference type="ARBA" id="ARBA00022833"/>
    </source>
</evidence>
<evidence type="ECO:0000313" key="12">
    <source>
        <dbReference type="EMBL" id="KAL3234406.1"/>
    </source>
</evidence>
<sequence>MGLSSEEVALVRDGCLGGKALSYSPYSKFRVSCCILVSEGGRYTSVVGANVENASYGGTICAERVTITKAMTTAGTRDPTKWIALGIMGDTDECISPCGLCRQVIREFISPKMSPDIPILMFNGDGTNHIQSTMEELLPNSFGPECL</sequence>
<evidence type="ECO:0000313" key="13">
    <source>
        <dbReference type="Proteomes" id="UP001623330"/>
    </source>
</evidence>
<comment type="function">
    <text evidence="2 10">This enzyme scavenges exogenous and endogenous cytidine and 2'-deoxycytidine for UMP synthesis.</text>
</comment>
<comment type="similarity">
    <text evidence="3 10">Belongs to the cytidine and deoxycytidylate deaminase family.</text>
</comment>
<dbReference type="InterPro" id="IPR002125">
    <property type="entry name" value="CMP_dCMP_dom"/>
</dbReference>
<dbReference type="EC" id="3.5.4.5" evidence="4 10"/>
<keyword evidence="5 10" id="KW-0479">Metal-binding</keyword>
<name>A0ABR4NZD5_9SACH</name>
<evidence type="ECO:0000256" key="2">
    <source>
        <dbReference type="ARBA" id="ARBA00003949"/>
    </source>
</evidence>
<keyword evidence="7 10" id="KW-0862">Zinc</keyword>
<protein>
    <recommendedName>
        <fullName evidence="4 10">Cytidine deaminase</fullName>
        <ecNumber evidence="4 10">3.5.4.5</ecNumber>
    </recommendedName>
    <alternativeName>
        <fullName evidence="8 10">Cytidine aminohydrolase</fullName>
    </alternativeName>
</protein>
<dbReference type="InterPro" id="IPR016192">
    <property type="entry name" value="APOBEC/CMP_deaminase_Zn-bd"/>
</dbReference>
<evidence type="ECO:0000256" key="9">
    <source>
        <dbReference type="ARBA" id="ARBA00049558"/>
    </source>
</evidence>